<feature type="coiled-coil region" evidence="7">
    <location>
        <begin position="260"/>
        <end position="322"/>
    </location>
</feature>
<dbReference type="GO" id="GO:0072686">
    <property type="term" value="C:mitotic spindle"/>
    <property type="evidence" value="ECO:0007669"/>
    <property type="project" value="TreeGrafter"/>
</dbReference>
<keyword evidence="7" id="KW-0175">Coiled coil</keyword>
<keyword evidence="5" id="KW-0539">Nucleus</keyword>
<evidence type="ECO:0000313" key="10">
    <source>
        <dbReference type="Proteomes" id="UP001165085"/>
    </source>
</evidence>
<dbReference type="PANTHER" id="PTHR23168">
    <property type="entry name" value="MITOTIC SPINDLE ASSEMBLY CHECKPOINT PROTEIN MAD1 MITOTIC ARREST DEFICIENT-LIKE PROTEIN 1"/>
    <property type="match status" value="1"/>
</dbReference>
<feature type="compositionally biased region" description="Low complexity" evidence="8">
    <location>
        <begin position="102"/>
        <end position="138"/>
    </location>
</feature>
<evidence type="ECO:0000256" key="7">
    <source>
        <dbReference type="SAM" id="Coils"/>
    </source>
</evidence>
<comment type="caution">
    <text evidence="9">The sequence shown here is derived from an EMBL/GenBank/DDBJ whole genome shotgun (WGS) entry which is preliminary data.</text>
</comment>
<feature type="region of interest" description="Disordered" evidence="8">
    <location>
        <begin position="217"/>
        <end position="241"/>
    </location>
</feature>
<dbReference type="GO" id="GO:0051315">
    <property type="term" value="P:attachment of mitotic spindle microtubules to kinetochore"/>
    <property type="evidence" value="ECO:0007669"/>
    <property type="project" value="TreeGrafter"/>
</dbReference>
<feature type="region of interest" description="Disordered" evidence="8">
    <location>
        <begin position="457"/>
        <end position="489"/>
    </location>
</feature>
<proteinExistence type="inferred from homology"/>
<keyword evidence="3" id="KW-0132">Cell division</keyword>
<evidence type="ECO:0000256" key="8">
    <source>
        <dbReference type="SAM" id="MobiDB-lite"/>
    </source>
</evidence>
<protein>
    <recommendedName>
        <fullName evidence="11">Mitotic spindle assembly checkpoint protein MAD1</fullName>
    </recommendedName>
</protein>
<gene>
    <name evidence="9" type="ORF">TrST_g5864</name>
</gene>
<dbReference type="Gene3D" id="6.10.250.90">
    <property type="match status" value="1"/>
</dbReference>
<name>A0A9W7B942_9STRA</name>
<dbReference type="GO" id="GO:0000776">
    <property type="term" value="C:kinetochore"/>
    <property type="evidence" value="ECO:0007669"/>
    <property type="project" value="TreeGrafter"/>
</dbReference>
<comment type="subcellular location">
    <subcellularLocation>
        <location evidence="1">Nucleus</location>
    </subcellularLocation>
</comment>
<dbReference type="OrthoDB" id="331602at2759"/>
<keyword evidence="10" id="KW-1185">Reference proteome</keyword>
<dbReference type="GO" id="GO:0051301">
    <property type="term" value="P:cell division"/>
    <property type="evidence" value="ECO:0007669"/>
    <property type="project" value="UniProtKB-KW"/>
</dbReference>
<dbReference type="GO" id="GO:0005635">
    <property type="term" value="C:nuclear envelope"/>
    <property type="evidence" value="ECO:0007669"/>
    <property type="project" value="TreeGrafter"/>
</dbReference>
<evidence type="ECO:0008006" key="11">
    <source>
        <dbReference type="Google" id="ProtNLM"/>
    </source>
</evidence>
<evidence type="ECO:0000256" key="5">
    <source>
        <dbReference type="ARBA" id="ARBA00023242"/>
    </source>
</evidence>
<feature type="compositionally biased region" description="Basic and acidic residues" evidence="8">
    <location>
        <begin position="361"/>
        <end position="370"/>
    </location>
</feature>
<dbReference type="SUPFAM" id="SSF75704">
    <property type="entry name" value="Mitotic arrest deficient-like 1, Mad1"/>
    <property type="match status" value="1"/>
</dbReference>
<dbReference type="PANTHER" id="PTHR23168:SF0">
    <property type="entry name" value="MITOTIC SPINDLE ASSEMBLY CHECKPOINT PROTEIN MAD1"/>
    <property type="match status" value="1"/>
</dbReference>
<evidence type="ECO:0000256" key="1">
    <source>
        <dbReference type="ARBA" id="ARBA00004123"/>
    </source>
</evidence>
<evidence type="ECO:0000256" key="3">
    <source>
        <dbReference type="ARBA" id="ARBA00022618"/>
    </source>
</evidence>
<comment type="similarity">
    <text evidence="2">Belongs to the MAD1 family.</text>
</comment>
<feature type="compositionally biased region" description="Low complexity" evidence="8">
    <location>
        <begin position="220"/>
        <end position="234"/>
    </location>
</feature>
<evidence type="ECO:0000256" key="6">
    <source>
        <dbReference type="ARBA" id="ARBA00023306"/>
    </source>
</evidence>
<feature type="region of interest" description="Disordered" evidence="8">
    <location>
        <begin position="328"/>
        <end position="370"/>
    </location>
</feature>
<dbReference type="InterPro" id="IPR008672">
    <property type="entry name" value="Mad1"/>
</dbReference>
<organism evidence="9 10">
    <name type="scientific">Triparma strigata</name>
    <dbReference type="NCBI Taxonomy" id="1606541"/>
    <lineage>
        <taxon>Eukaryota</taxon>
        <taxon>Sar</taxon>
        <taxon>Stramenopiles</taxon>
        <taxon>Ochrophyta</taxon>
        <taxon>Bolidophyceae</taxon>
        <taxon>Parmales</taxon>
        <taxon>Triparmaceae</taxon>
        <taxon>Triparma</taxon>
    </lineage>
</organism>
<dbReference type="Gene3D" id="3.30.457.60">
    <property type="match status" value="1"/>
</dbReference>
<evidence type="ECO:0000313" key="9">
    <source>
        <dbReference type="EMBL" id="GMH83700.1"/>
    </source>
</evidence>
<feature type="compositionally biased region" description="Low complexity" evidence="8">
    <location>
        <begin position="457"/>
        <end position="482"/>
    </location>
</feature>
<keyword evidence="4" id="KW-0498">Mitosis</keyword>
<feature type="region of interest" description="Disordered" evidence="8">
    <location>
        <begin position="98"/>
        <end position="195"/>
    </location>
</feature>
<dbReference type="EMBL" id="BRXY01000284">
    <property type="protein sequence ID" value="GMH83700.1"/>
    <property type="molecule type" value="Genomic_DNA"/>
</dbReference>
<dbReference type="AlphaFoldDB" id="A0A9W7B942"/>
<accession>A0A9W7B942</accession>
<evidence type="ECO:0000256" key="2">
    <source>
        <dbReference type="ARBA" id="ARBA00008029"/>
    </source>
</evidence>
<dbReference type="Proteomes" id="UP001165085">
    <property type="component" value="Unassembled WGS sequence"/>
</dbReference>
<dbReference type="Pfam" id="PF05557">
    <property type="entry name" value="MAD"/>
    <property type="match status" value="1"/>
</dbReference>
<sequence length="606" mass="67237">MSSLEDRLRASELERSSLDRELKALRREKDEAVGKVSQIINQLKEDRSEALADKEELSMKLLALTEEFEQAASSGNSMAQSVWRDRYEALQEANEALKEHNSALQSAAAARSQEARSPTALSPSSAPASASTPISSTPNVELSKLRKQISTLTRQNRQLEREKTALSGRAIGAEEQQRKRRRMEEEGSLSQDYSEKAAFEETKKLWAVWRQDIVSAMGDSSTSSSSSSSSSSSTLPPEVSSIVRALDSQKRQILDSEMKIGQVKNENEDFKRKISDLKADVVSLNTSNKQTGGNLEESESSIASLKAENRRLDTENKSYIDLMASYEKAEKSGDKSKSESDGPTVSALRISNTRLTSQLEETTKESEEAKAKFNAAKEKFYKLKEELMKQKDKAAKAEARANEAETLAGKGSYNSETTRVLHLKKNPLHEALVKKHSTAMEALAQEKEELQAELETLKSNPNTNTSSSNLSSTSLNVSRSQTPTRKASASAVDLEKKYNRLREAFSKQTALYRECVYQLTGFKIDLGNQVKPTVKVRSMYAEKEEDCLNFKQNDAGNGLDLLTSEFAQTVKDSDPAAMQYLTSCKSVPAFLSHITLSLFEQQTYMG</sequence>
<keyword evidence="6" id="KW-0131">Cell cycle</keyword>
<feature type="compositionally biased region" description="Basic and acidic residues" evidence="8">
    <location>
        <begin position="328"/>
        <end position="340"/>
    </location>
</feature>
<reference evidence="10" key="1">
    <citation type="journal article" date="2023" name="Commun. Biol.">
        <title>Genome analysis of Parmales, the sister group of diatoms, reveals the evolutionary specialization of diatoms from phago-mixotrophs to photoautotrophs.</title>
        <authorList>
            <person name="Ban H."/>
            <person name="Sato S."/>
            <person name="Yoshikawa S."/>
            <person name="Yamada K."/>
            <person name="Nakamura Y."/>
            <person name="Ichinomiya M."/>
            <person name="Sato N."/>
            <person name="Blanc-Mathieu R."/>
            <person name="Endo H."/>
            <person name="Kuwata A."/>
            <person name="Ogata H."/>
        </authorList>
    </citation>
    <scope>NUCLEOTIDE SEQUENCE [LARGE SCALE GENOMIC DNA]</scope>
    <source>
        <strain evidence="10">NIES 3701</strain>
    </source>
</reference>
<dbReference type="GO" id="GO:0007094">
    <property type="term" value="P:mitotic spindle assembly checkpoint signaling"/>
    <property type="evidence" value="ECO:0007669"/>
    <property type="project" value="InterPro"/>
</dbReference>
<evidence type="ECO:0000256" key="4">
    <source>
        <dbReference type="ARBA" id="ARBA00022776"/>
    </source>
</evidence>